<keyword evidence="2" id="KW-0418">Kinase</keyword>
<dbReference type="Proteomes" id="UP000615446">
    <property type="component" value="Unassembled WGS sequence"/>
</dbReference>
<dbReference type="GO" id="GO:0005524">
    <property type="term" value="F:ATP binding"/>
    <property type="evidence" value="ECO:0007669"/>
    <property type="project" value="InterPro"/>
</dbReference>
<dbReference type="SUPFAM" id="SSF56112">
    <property type="entry name" value="Protein kinase-like (PK-like)"/>
    <property type="match status" value="1"/>
</dbReference>
<gene>
    <name evidence="2" type="ORF">RCL2_002160900</name>
</gene>
<dbReference type="PROSITE" id="PS50011">
    <property type="entry name" value="PROTEIN_KINASE_DOM"/>
    <property type="match status" value="1"/>
</dbReference>
<reference evidence="2" key="1">
    <citation type="submission" date="2019-10" db="EMBL/GenBank/DDBJ databases">
        <title>Conservation and host-specific expression of non-tandemly repeated heterogenous ribosome RNA gene in arbuscular mycorrhizal fungi.</title>
        <authorList>
            <person name="Maeda T."/>
            <person name="Kobayashi Y."/>
            <person name="Nakagawa T."/>
            <person name="Ezawa T."/>
            <person name="Yamaguchi K."/>
            <person name="Bino T."/>
            <person name="Nishimoto Y."/>
            <person name="Shigenobu S."/>
            <person name="Kawaguchi M."/>
        </authorList>
    </citation>
    <scope>NUCLEOTIDE SEQUENCE</scope>
    <source>
        <strain evidence="2">HR1</strain>
    </source>
</reference>
<dbReference type="Gene3D" id="1.10.510.10">
    <property type="entry name" value="Transferase(Phosphotransferase) domain 1"/>
    <property type="match status" value="1"/>
</dbReference>
<evidence type="ECO:0000313" key="2">
    <source>
        <dbReference type="EMBL" id="GES94913.1"/>
    </source>
</evidence>
<comment type="caution">
    <text evidence="2">The sequence shown here is derived from an EMBL/GenBank/DDBJ whole genome shotgun (WGS) entry which is preliminary data.</text>
</comment>
<protein>
    <submittedName>
        <fullName evidence="2">Kinase-like domain-containing protein</fullName>
    </submittedName>
</protein>
<dbReference type="EMBL" id="BLAL01000239">
    <property type="protein sequence ID" value="GES94913.1"/>
    <property type="molecule type" value="Genomic_DNA"/>
</dbReference>
<dbReference type="InterPro" id="IPR000719">
    <property type="entry name" value="Prot_kinase_dom"/>
</dbReference>
<dbReference type="OrthoDB" id="10261027at2759"/>
<dbReference type="InterPro" id="IPR011009">
    <property type="entry name" value="Kinase-like_dom_sf"/>
</dbReference>
<evidence type="ECO:0000259" key="1">
    <source>
        <dbReference type="PROSITE" id="PS50011"/>
    </source>
</evidence>
<evidence type="ECO:0000313" key="3">
    <source>
        <dbReference type="Proteomes" id="UP000615446"/>
    </source>
</evidence>
<keyword evidence="2" id="KW-0808">Transferase</keyword>
<organism evidence="2 3">
    <name type="scientific">Rhizophagus clarus</name>
    <dbReference type="NCBI Taxonomy" id="94130"/>
    <lineage>
        <taxon>Eukaryota</taxon>
        <taxon>Fungi</taxon>
        <taxon>Fungi incertae sedis</taxon>
        <taxon>Mucoromycota</taxon>
        <taxon>Glomeromycotina</taxon>
        <taxon>Glomeromycetes</taxon>
        <taxon>Glomerales</taxon>
        <taxon>Glomeraceae</taxon>
        <taxon>Rhizophagus</taxon>
    </lineage>
</organism>
<accession>A0A8H3LU22</accession>
<dbReference type="AlphaFoldDB" id="A0A8H3LU22"/>
<feature type="domain" description="Protein kinase" evidence="1">
    <location>
        <begin position="1"/>
        <end position="146"/>
    </location>
</feature>
<name>A0A8H3LU22_9GLOM</name>
<proteinExistence type="predicted"/>
<sequence length="146" mass="17018">MYEQAILHTKAFIHDMFSNYRIGRIHIQLKNLLITRSFEFEDENKYSLVLEPIKHPNNILIHKGTIKLADFGHSCLKGSNCYNNEVCGVISHVDPKMLEQTTPYTLNEKSDRQYIVWKFCSGECWDQELDERPNISQVNSVLNSID</sequence>
<dbReference type="GO" id="GO:0004672">
    <property type="term" value="F:protein kinase activity"/>
    <property type="evidence" value="ECO:0007669"/>
    <property type="project" value="InterPro"/>
</dbReference>